<gene>
    <name evidence="1" type="ORF">GO495_29980</name>
</gene>
<comment type="caution">
    <text evidence="1">The sequence shown here is derived from an EMBL/GenBank/DDBJ whole genome shotgun (WGS) entry which is preliminary data.</text>
</comment>
<name>A0A6N8JKF3_9BACT</name>
<organism evidence="1 2">
    <name type="scientific">Chitinophaga oryziterrae</name>
    <dbReference type="NCBI Taxonomy" id="1031224"/>
    <lineage>
        <taxon>Bacteria</taxon>
        <taxon>Pseudomonadati</taxon>
        <taxon>Bacteroidota</taxon>
        <taxon>Chitinophagia</taxon>
        <taxon>Chitinophagales</taxon>
        <taxon>Chitinophagaceae</taxon>
        <taxon>Chitinophaga</taxon>
    </lineage>
</organism>
<proteinExistence type="predicted"/>
<keyword evidence="2" id="KW-1185">Reference proteome</keyword>
<dbReference type="Proteomes" id="UP000468388">
    <property type="component" value="Unassembled WGS sequence"/>
</dbReference>
<dbReference type="AlphaFoldDB" id="A0A6N8JKF3"/>
<protein>
    <submittedName>
        <fullName evidence="1">Uncharacterized protein</fullName>
    </submittedName>
</protein>
<dbReference type="EMBL" id="WRXO01000013">
    <property type="protein sequence ID" value="MVT44859.1"/>
    <property type="molecule type" value="Genomic_DNA"/>
</dbReference>
<reference evidence="1 2" key="1">
    <citation type="submission" date="2019-12" db="EMBL/GenBank/DDBJ databases">
        <title>The draft genomic sequence of strain Chitinophaga oryziterrae JCM 16595.</title>
        <authorList>
            <person name="Zhang X."/>
        </authorList>
    </citation>
    <scope>NUCLEOTIDE SEQUENCE [LARGE SCALE GENOMIC DNA]</scope>
    <source>
        <strain evidence="1 2">JCM 16595</strain>
    </source>
</reference>
<dbReference type="OrthoDB" id="1275259at2"/>
<accession>A0A6N8JKF3</accession>
<sequence>MRRYGVVVAKHGKKNHILSNESLLYMLEWAVTEPNIVDAVTPSPETSLPLLQLVLLFNDKALKNFALGHQSYKTADQVDRLQAMVLGLSFPQSDLQNRNFPQLFQTQNHKLALMLEYMERTPKYEKLYAKMLEDFHCTDKLDLFQALGKAVVSGINKKGGWTILEVAPGPEYEKRIDFLNCLSIFPTQAIVKNETEEKEVTPNDFKELRKKPLLRLEEDKYQVLNEMFLTKFAYNGVAFHLSGIVKAEPNIYLSGDSFPGHWRQDFSEGELTYGVYQTIFNGQPAELLTGEMFKQKGLIDSEPDHFTRRGNTIFLTESKDVFIPADVKMSYSYDKITSTLSQNDKGKRDRFGKAVFQLAKNIGRMARHELPVNAYNVEDIEVFPILLVHDSLYSAPGLNYWVERLFRKEMSDLKKLPEFNNVVFPTAHPVTMIEIDTLLLFQDNFNNGSLDLENLLRKYHKYINQPAGAISSQAQAEAHITKTAEPFSDFVTKYVHQQLLEVDDNTFTQLLEKIGLK</sequence>
<evidence type="ECO:0000313" key="2">
    <source>
        <dbReference type="Proteomes" id="UP000468388"/>
    </source>
</evidence>
<evidence type="ECO:0000313" key="1">
    <source>
        <dbReference type="EMBL" id="MVT44859.1"/>
    </source>
</evidence>
<dbReference type="RefSeq" id="WP_157303647.1">
    <property type="nucleotide sequence ID" value="NZ_BAAAZB010000005.1"/>
</dbReference>